<feature type="transmembrane region" description="Helical" evidence="6">
    <location>
        <begin position="75"/>
        <end position="93"/>
    </location>
</feature>
<dbReference type="PANTHER" id="PTHR23542:SF1">
    <property type="entry name" value="MAJOR FACILITATOR SUPERFAMILY (MFS) PROFILE DOMAIN-CONTAINING PROTEIN"/>
    <property type="match status" value="1"/>
</dbReference>
<feature type="compositionally biased region" description="Pro residues" evidence="5">
    <location>
        <begin position="388"/>
        <end position="422"/>
    </location>
</feature>
<feature type="transmembrane region" description="Helical" evidence="6">
    <location>
        <begin position="166"/>
        <end position="185"/>
    </location>
</feature>
<dbReference type="InterPro" id="IPR036259">
    <property type="entry name" value="MFS_trans_sf"/>
</dbReference>
<dbReference type="PANTHER" id="PTHR23542">
    <property type="match status" value="1"/>
</dbReference>
<protein>
    <submittedName>
        <fullName evidence="8">MFS family permease</fullName>
    </submittedName>
</protein>
<reference evidence="8 9" key="1">
    <citation type="submission" date="2020-08" db="EMBL/GenBank/DDBJ databases">
        <title>Sequencing the genomes of 1000 actinobacteria strains.</title>
        <authorList>
            <person name="Klenk H.-P."/>
        </authorList>
    </citation>
    <scope>NUCLEOTIDE SEQUENCE [LARGE SCALE GENOMIC DNA]</scope>
    <source>
        <strain evidence="8 9">DSM 45507</strain>
    </source>
</reference>
<evidence type="ECO:0000256" key="3">
    <source>
        <dbReference type="ARBA" id="ARBA00022989"/>
    </source>
</evidence>
<dbReference type="GO" id="GO:0005886">
    <property type="term" value="C:plasma membrane"/>
    <property type="evidence" value="ECO:0007669"/>
    <property type="project" value="UniProtKB-SubCell"/>
</dbReference>
<evidence type="ECO:0000313" key="9">
    <source>
        <dbReference type="Proteomes" id="UP000579153"/>
    </source>
</evidence>
<feature type="transmembrane region" description="Helical" evidence="6">
    <location>
        <begin position="244"/>
        <end position="265"/>
    </location>
</feature>
<dbReference type="SUPFAM" id="SSF103473">
    <property type="entry name" value="MFS general substrate transporter"/>
    <property type="match status" value="1"/>
</dbReference>
<feature type="region of interest" description="Disordered" evidence="5">
    <location>
        <begin position="383"/>
        <end position="466"/>
    </location>
</feature>
<dbReference type="EMBL" id="JACHMB010000001">
    <property type="protein sequence ID" value="MBB5774912.1"/>
    <property type="molecule type" value="Genomic_DNA"/>
</dbReference>
<feature type="transmembrane region" description="Helical" evidence="6">
    <location>
        <begin position="99"/>
        <end position="116"/>
    </location>
</feature>
<dbReference type="PROSITE" id="PS50850">
    <property type="entry name" value="MFS"/>
    <property type="match status" value="1"/>
</dbReference>
<dbReference type="AlphaFoldDB" id="A0A7W9L8U7"/>
<proteinExistence type="predicted"/>
<feature type="transmembrane region" description="Helical" evidence="6">
    <location>
        <begin position="360"/>
        <end position="380"/>
    </location>
</feature>
<sequence>MIRFRQVLAVPGMTPLLGISLLARTAITADAMALTMYVVLALDLSYAAAGAVVAALTAGVALGGPLLGRMIDRRGLRTVLVGTVVAQLVFWLAVPALPYVILLGASFAAGLLMVPIQPVTRQAIAAMTAAGQRRAAFALESVAGELSYMVGPAVVILCAAEVSPGVVAWGVGAAIVAGGAGIALLNPPLRAEDEAGGEAAGRPRRREWLGARMVAVLTMGFGVAMLLSGVDLAIVATLREAGQVSWAAVVIAVFGVTSVVGGLVYGALSRPMPTWLLLGLLGLVTIPAGLAHDWPWLCVAVIGAGLLTAPTLSTVSDAVSRLAPAGVRGEATGLQSSAASAGFALGSPVVGVAIDASVPAGGFAAAGLAGLLAALMGYLLSRRSPTAAPSPSPSPAAAPSPSPSPAAAPSPSPSPSPSPAAPSPAAAPSSSSQAPEPCDAAAPDPRTAEIVSASPAPGEGRGRQDR</sequence>
<gene>
    <name evidence="8" type="ORF">HD596_001668</name>
</gene>
<keyword evidence="2 6" id="KW-0812">Transmembrane</keyword>
<dbReference type="Pfam" id="PF07690">
    <property type="entry name" value="MFS_1"/>
    <property type="match status" value="1"/>
</dbReference>
<feature type="transmembrane region" description="Helical" evidence="6">
    <location>
        <begin position="137"/>
        <end position="160"/>
    </location>
</feature>
<dbReference type="Proteomes" id="UP000579153">
    <property type="component" value="Unassembled WGS sequence"/>
</dbReference>
<comment type="caution">
    <text evidence="8">The sequence shown here is derived from an EMBL/GenBank/DDBJ whole genome shotgun (WGS) entry which is preliminary data.</text>
</comment>
<organism evidence="8 9">
    <name type="scientific">Nonomuraea jabiensis</name>
    <dbReference type="NCBI Taxonomy" id="882448"/>
    <lineage>
        <taxon>Bacteria</taxon>
        <taxon>Bacillati</taxon>
        <taxon>Actinomycetota</taxon>
        <taxon>Actinomycetes</taxon>
        <taxon>Streptosporangiales</taxon>
        <taxon>Streptosporangiaceae</taxon>
        <taxon>Nonomuraea</taxon>
    </lineage>
</organism>
<evidence type="ECO:0000256" key="6">
    <source>
        <dbReference type="SAM" id="Phobius"/>
    </source>
</evidence>
<keyword evidence="4 6" id="KW-0472">Membrane</keyword>
<dbReference type="GO" id="GO:0022857">
    <property type="term" value="F:transmembrane transporter activity"/>
    <property type="evidence" value="ECO:0007669"/>
    <property type="project" value="InterPro"/>
</dbReference>
<keyword evidence="9" id="KW-1185">Reference proteome</keyword>
<feature type="transmembrane region" description="Helical" evidence="6">
    <location>
        <begin position="46"/>
        <end position="68"/>
    </location>
</feature>
<dbReference type="InterPro" id="IPR020846">
    <property type="entry name" value="MFS_dom"/>
</dbReference>
<feature type="transmembrane region" description="Helical" evidence="6">
    <location>
        <begin position="214"/>
        <end position="238"/>
    </location>
</feature>
<evidence type="ECO:0000256" key="5">
    <source>
        <dbReference type="SAM" id="MobiDB-lite"/>
    </source>
</evidence>
<dbReference type="InterPro" id="IPR011701">
    <property type="entry name" value="MFS"/>
</dbReference>
<comment type="subcellular location">
    <subcellularLocation>
        <location evidence="1">Cell membrane</location>
        <topology evidence="1">Multi-pass membrane protein</topology>
    </subcellularLocation>
</comment>
<feature type="transmembrane region" description="Helical" evidence="6">
    <location>
        <begin position="272"/>
        <end position="288"/>
    </location>
</feature>
<keyword evidence="3 6" id="KW-1133">Transmembrane helix</keyword>
<feature type="compositionally biased region" description="Low complexity" evidence="5">
    <location>
        <begin position="423"/>
        <end position="445"/>
    </location>
</feature>
<name>A0A7W9L8U7_9ACTN</name>
<evidence type="ECO:0000256" key="4">
    <source>
        <dbReference type="ARBA" id="ARBA00023136"/>
    </source>
</evidence>
<evidence type="ECO:0000313" key="8">
    <source>
        <dbReference type="EMBL" id="MBB5774912.1"/>
    </source>
</evidence>
<feature type="domain" description="Major facilitator superfamily (MFS) profile" evidence="7">
    <location>
        <begin position="1"/>
        <end position="385"/>
    </location>
</feature>
<accession>A0A7W9L8U7</accession>
<dbReference type="RefSeq" id="WP_313043244.1">
    <property type="nucleotide sequence ID" value="NZ_JACHMB010000001.1"/>
</dbReference>
<evidence type="ECO:0000256" key="1">
    <source>
        <dbReference type="ARBA" id="ARBA00004651"/>
    </source>
</evidence>
<evidence type="ECO:0000256" key="2">
    <source>
        <dbReference type="ARBA" id="ARBA00022692"/>
    </source>
</evidence>
<evidence type="ECO:0000259" key="7">
    <source>
        <dbReference type="PROSITE" id="PS50850"/>
    </source>
</evidence>
<dbReference type="Gene3D" id="1.20.1250.20">
    <property type="entry name" value="MFS general substrate transporter like domains"/>
    <property type="match status" value="1"/>
</dbReference>